<organism evidence="2 3">
    <name type="scientific">Argiope bruennichi</name>
    <name type="common">Wasp spider</name>
    <name type="synonym">Aranea bruennichi</name>
    <dbReference type="NCBI Taxonomy" id="94029"/>
    <lineage>
        <taxon>Eukaryota</taxon>
        <taxon>Metazoa</taxon>
        <taxon>Ecdysozoa</taxon>
        <taxon>Arthropoda</taxon>
        <taxon>Chelicerata</taxon>
        <taxon>Arachnida</taxon>
        <taxon>Araneae</taxon>
        <taxon>Araneomorphae</taxon>
        <taxon>Entelegynae</taxon>
        <taxon>Araneoidea</taxon>
        <taxon>Araneidae</taxon>
        <taxon>Argiope</taxon>
    </lineage>
</organism>
<proteinExistence type="predicted"/>
<keyword evidence="1" id="KW-0812">Transmembrane</keyword>
<keyword evidence="1" id="KW-0472">Membrane</keyword>
<reference evidence="2" key="1">
    <citation type="journal article" date="2020" name="bioRxiv">
        <title>Chromosome-level reference genome of the European wasp spider Argiope bruennichi: a resource for studies on range expansion and evolutionary adaptation.</title>
        <authorList>
            <person name="Sheffer M.M."/>
            <person name="Hoppe A."/>
            <person name="Krehenwinkel H."/>
            <person name="Uhl G."/>
            <person name="Kuss A.W."/>
            <person name="Jensen L."/>
            <person name="Jensen C."/>
            <person name="Gillespie R.G."/>
            <person name="Hoff K.J."/>
            <person name="Prost S."/>
        </authorList>
    </citation>
    <scope>NUCLEOTIDE SEQUENCE</scope>
</reference>
<comment type="caution">
    <text evidence="2">The sequence shown here is derived from an EMBL/GenBank/DDBJ whole genome shotgun (WGS) entry which is preliminary data.</text>
</comment>
<keyword evidence="3" id="KW-1185">Reference proteome</keyword>
<feature type="transmembrane region" description="Helical" evidence="1">
    <location>
        <begin position="12"/>
        <end position="34"/>
    </location>
</feature>
<dbReference type="EMBL" id="JABXBU010002230">
    <property type="protein sequence ID" value="KAF8766483.1"/>
    <property type="molecule type" value="Genomic_DNA"/>
</dbReference>
<evidence type="ECO:0000313" key="2">
    <source>
        <dbReference type="EMBL" id="KAF8766483.1"/>
    </source>
</evidence>
<evidence type="ECO:0000313" key="3">
    <source>
        <dbReference type="Proteomes" id="UP000807504"/>
    </source>
</evidence>
<reference evidence="2" key="2">
    <citation type="submission" date="2020-06" db="EMBL/GenBank/DDBJ databases">
        <authorList>
            <person name="Sheffer M."/>
        </authorList>
    </citation>
    <scope>NUCLEOTIDE SEQUENCE</scope>
</reference>
<accession>A0A8T0E3X9</accession>
<evidence type="ECO:0000256" key="1">
    <source>
        <dbReference type="SAM" id="Phobius"/>
    </source>
</evidence>
<sequence length="80" mass="9525">MYILNVFDQHHLLNFTCLTTHLNFIFNFIGTDYWNFDKRDQKMPNLLPYSKLPTNLLYLRHIADLMSLPTSLLCCDLQIC</sequence>
<dbReference type="Proteomes" id="UP000807504">
    <property type="component" value="Unassembled WGS sequence"/>
</dbReference>
<protein>
    <submittedName>
        <fullName evidence="2">Uncharacterized protein</fullName>
    </submittedName>
</protein>
<gene>
    <name evidence="2" type="ORF">HNY73_019540</name>
</gene>
<keyword evidence="1" id="KW-1133">Transmembrane helix</keyword>
<dbReference type="AlphaFoldDB" id="A0A8T0E3X9"/>
<name>A0A8T0E3X9_ARGBR</name>